<feature type="coiled-coil region" evidence="1">
    <location>
        <begin position="854"/>
        <end position="881"/>
    </location>
</feature>
<protein>
    <recommendedName>
        <fullName evidence="2">DOD-type homing endonuclease domain-containing protein</fullName>
    </recommendedName>
</protein>
<reference evidence="3" key="1">
    <citation type="journal article" date="2020" name="Nature">
        <title>Giant virus diversity and host interactions through global metagenomics.</title>
        <authorList>
            <person name="Schulz F."/>
            <person name="Roux S."/>
            <person name="Paez-Espino D."/>
            <person name="Jungbluth S."/>
            <person name="Walsh D.A."/>
            <person name="Denef V.J."/>
            <person name="McMahon K.D."/>
            <person name="Konstantinidis K.T."/>
            <person name="Eloe-Fadrosh E.A."/>
            <person name="Kyrpides N.C."/>
            <person name="Woyke T."/>
        </authorList>
    </citation>
    <scope>NUCLEOTIDE SEQUENCE</scope>
    <source>
        <strain evidence="3">GVMAG-S-1038524-41</strain>
    </source>
</reference>
<dbReference type="InterPro" id="IPR038729">
    <property type="entry name" value="Rad50/SbcC_AAA"/>
</dbReference>
<dbReference type="PANTHER" id="PTHR32114:SF2">
    <property type="entry name" value="ABC TRANSPORTER ABCH.3"/>
    <property type="match status" value="1"/>
</dbReference>
<dbReference type="GO" id="GO:0003677">
    <property type="term" value="F:DNA binding"/>
    <property type="evidence" value="ECO:0007669"/>
    <property type="project" value="UniProtKB-KW"/>
</dbReference>
<dbReference type="InterPro" id="IPR036844">
    <property type="entry name" value="Hint_dom_sf"/>
</dbReference>
<dbReference type="SUPFAM" id="SSF55608">
    <property type="entry name" value="Homing endonucleases"/>
    <property type="match status" value="1"/>
</dbReference>
<name>A0A6C0JQ07_9ZZZZ</name>
<dbReference type="Pfam" id="PF13476">
    <property type="entry name" value="AAA_23"/>
    <property type="match status" value="1"/>
</dbReference>
<dbReference type="GO" id="GO:0004519">
    <property type="term" value="F:endonuclease activity"/>
    <property type="evidence" value="ECO:0007669"/>
    <property type="project" value="InterPro"/>
</dbReference>
<dbReference type="Gene3D" id="1.20.5.2050">
    <property type="match status" value="1"/>
</dbReference>
<sequence length="1249" mass="144400">MKITLKNFRCYENETFDFGENGITLLSGSSGAGKCMGKDTIILMYDGTRKKIQDIKEGDLIMGDDSTPRSVLSTCKGEDMMYEVIPTKGRPYIVNSKHILTLKGNRPCYNFRKNRNKWVVRYMKNSVLKSKQFDGQDDAYDFYQSLEKEPINDICIEDYLKLGKTNQRYNYTFHVGVDFEEKSVLLDPYLLGIWLGDGTSKESSITSVDDDLIDYIKEILIKYDLCLRKNKITYTIINSEESTDISHSNTSGEQGVFFNRGHWVAQWKENGKIKGKYFSVKKNGEKAKVLAIEYIKTKELIPKKRRNYFTDTLKKLKLWGNKHIPHVYKTNSRENRLKLLAGLIDTDGYVYKNTIEICQKRKQLAEDIEYLALSLGFMAVFKQIEKICTNTGVTGIYYQVTIFGENLNDIPTIIKYKKLHQRCQTKRATVHGFKVNKIGLGDYYGFELDGNGRYLMGDFKVTHNTSILLGIYFALFGTGSKLAMYGKSSCTVTLEFDGMTITRSKRPNRLVVNSIYEDDAGQSVIDKKFGDSFKTTGYISQNASDSFILMSPIEKLGFLEKFAFQDINLSRVKKRCKDLIKERNENLLKTTSQLEMATLMLEELSEPEKIEFPLKCSKKNRAKAINNETIRSKNTCTLIKRYKKKIVSLQKELHSLQVLNAQITSKKDSLDSIVEKLADMSLEESTIEYDGDEKLQEYQDQLSILISLRELTLLQERYDEDVLRLENMKENEKVDKDEKIKSIEDSIWQEYTKNDCMATIKDYQQIIKDLEKLDDLKTDLDRYVVDEDQLAKYIEELAAAKDTIEEKKKLLDKLEMQQEIFQCPSCSVQLRFQDDDLQILENSITTEIHEQEDIDMVSNEIDKLKRKIRSLESSIPIKQNKLERHKELSKSIQLITEQYEEIPDLSEMKKDLEYIRSYKSSQEELDRQLTDLKSNDSYSSTISSFEKSLRKQALKIKGLKKENKKYDKDIDEEELRLNIITQKRNKEKLESFSQETRKLNSEKITYEKDIKSCTEEHTEKYKKIRDVSTLEGKIQINLSELSALEKKQEEHRVNVENIEKYQEYKKALDTYNSWSTKIETLKKEEIECRKLYASATLLKEKILEAESIAMLNVISSINTHTQGYLEAFFPDNPISVKLVPFKETKSGKTVKRKPQINLEIEYKGMEADINMLSGGELSRVILSFALALGEMFNTPMMLLDECTASLDQELTGVVMDGIRELFSGKLVLIIAHQVVKGQFDKVIQIGTKD</sequence>
<dbReference type="InterPro" id="IPR006142">
    <property type="entry name" value="INTEIN"/>
</dbReference>
<organism evidence="3">
    <name type="scientific">viral metagenome</name>
    <dbReference type="NCBI Taxonomy" id="1070528"/>
    <lineage>
        <taxon>unclassified sequences</taxon>
        <taxon>metagenomes</taxon>
        <taxon>organismal metagenomes</taxon>
    </lineage>
</organism>
<dbReference type="PROSITE" id="PS50819">
    <property type="entry name" value="INTEIN_ENDONUCLEASE"/>
    <property type="match status" value="1"/>
</dbReference>
<evidence type="ECO:0000259" key="2">
    <source>
        <dbReference type="PROSITE" id="PS50819"/>
    </source>
</evidence>
<dbReference type="InterPro" id="IPR027434">
    <property type="entry name" value="Homing_endonucl"/>
</dbReference>
<feature type="coiled-coil region" evidence="1">
    <location>
        <begin position="915"/>
        <end position="990"/>
    </location>
</feature>
<dbReference type="GO" id="GO:0006302">
    <property type="term" value="P:double-strand break repair"/>
    <property type="evidence" value="ECO:0007669"/>
    <property type="project" value="InterPro"/>
</dbReference>
<dbReference type="GO" id="GO:0016887">
    <property type="term" value="F:ATP hydrolysis activity"/>
    <property type="evidence" value="ECO:0007669"/>
    <property type="project" value="InterPro"/>
</dbReference>
<keyword evidence="1" id="KW-0175">Coiled coil</keyword>
<dbReference type="SUPFAM" id="SSF51294">
    <property type="entry name" value="Hedgehog/intein (Hint) domain"/>
    <property type="match status" value="1"/>
</dbReference>
<feature type="coiled-coil region" evidence="1">
    <location>
        <begin position="1041"/>
        <end position="1084"/>
    </location>
</feature>
<dbReference type="PRINTS" id="PR00379">
    <property type="entry name" value="INTEIN"/>
</dbReference>
<dbReference type="InterPro" id="IPR004042">
    <property type="entry name" value="Intein_endonuc_central"/>
</dbReference>
<feature type="coiled-coil region" evidence="1">
    <location>
        <begin position="711"/>
        <end position="820"/>
    </location>
</feature>
<evidence type="ECO:0000256" key="1">
    <source>
        <dbReference type="SAM" id="Coils"/>
    </source>
</evidence>
<dbReference type="Gene3D" id="3.10.28.10">
    <property type="entry name" value="Homing endonucleases"/>
    <property type="match status" value="2"/>
</dbReference>
<accession>A0A6C0JQ07</accession>
<dbReference type="PANTHER" id="PTHR32114">
    <property type="entry name" value="ABC TRANSPORTER ABCH.3"/>
    <property type="match status" value="1"/>
</dbReference>
<dbReference type="InterPro" id="IPR007868">
    <property type="entry name" value="Hom_end_hint"/>
</dbReference>
<dbReference type="Gene3D" id="2.170.16.10">
    <property type="entry name" value="Hedgehog/Intein (Hint) domain"/>
    <property type="match status" value="1"/>
</dbReference>
<dbReference type="SUPFAM" id="SSF52540">
    <property type="entry name" value="P-loop containing nucleoside triphosphate hydrolases"/>
    <property type="match status" value="1"/>
</dbReference>
<dbReference type="GO" id="GO:0016539">
    <property type="term" value="P:intein-mediated protein splicing"/>
    <property type="evidence" value="ECO:0007669"/>
    <property type="project" value="InterPro"/>
</dbReference>
<dbReference type="EMBL" id="MN740669">
    <property type="protein sequence ID" value="QHU06961.1"/>
    <property type="molecule type" value="Genomic_DNA"/>
</dbReference>
<dbReference type="Pfam" id="PF05204">
    <property type="entry name" value="Hom_end"/>
    <property type="match status" value="1"/>
</dbReference>
<dbReference type="Gene3D" id="3.40.50.300">
    <property type="entry name" value="P-loop containing nucleotide triphosphate hydrolases"/>
    <property type="match status" value="2"/>
</dbReference>
<dbReference type="AlphaFoldDB" id="A0A6C0JQ07"/>
<evidence type="ECO:0000313" key="3">
    <source>
        <dbReference type="EMBL" id="QHU06961.1"/>
    </source>
</evidence>
<dbReference type="Pfam" id="PF05203">
    <property type="entry name" value="Hom_end_hint"/>
    <property type="match status" value="1"/>
</dbReference>
<dbReference type="GO" id="GO:0003700">
    <property type="term" value="F:DNA-binding transcription factor activity"/>
    <property type="evidence" value="ECO:0007669"/>
    <property type="project" value="InterPro"/>
</dbReference>
<proteinExistence type="predicted"/>
<dbReference type="InterPro" id="IPR027417">
    <property type="entry name" value="P-loop_NTPase"/>
</dbReference>
<feature type="domain" description="DOD-type homing endonuclease" evidence="2">
    <location>
        <begin position="190"/>
        <end position="377"/>
    </location>
</feature>
<dbReference type="InterPro" id="IPR007869">
    <property type="entry name" value="Homing_endonuc_PI-Sce"/>
</dbReference>